<dbReference type="SMART" id="SM00448">
    <property type="entry name" value="REC"/>
    <property type="match status" value="1"/>
</dbReference>
<evidence type="ECO:0000313" key="5">
    <source>
        <dbReference type="EMBL" id="MBO8476824.1"/>
    </source>
</evidence>
<keyword evidence="1" id="KW-0238">DNA-binding</keyword>
<dbReference type="InterPro" id="IPR007492">
    <property type="entry name" value="LytTR_DNA-bd_dom"/>
</dbReference>
<dbReference type="InterPro" id="IPR001789">
    <property type="entry name" value="Sig_transdc_resp-reg_receiver"/>
</dbReference>
<reference evidence="5" key="1">
    <citation type="submission" date="2020-10" db="EMBL/GenBank/DDBJ databases">
        <authorList>
            <person name="Gilroy R."/>
        </authorList>
    </citation>
    <scope>NUCLEOTIDE SEQUENCE</scope>
    <source>
        <strain evidence="5">6919</strain>
    </source>
</reference>
<dbReference type="SMART" id="SM00850">
    <property type="entry name" value="LytTR"/>
    <property type="match status" value="1"/>
</dbReference>
<comment type="caution">
    <text evidence="5">The sequence shown here is derived from an EMBL/GenBank/DDBJ whole genome shotgun (WGS) entry which is preliminary data.</text>
</comment>
<dbReference type="GO" id="GO:0005829">
    <property type="term" value="C:cytosol"/>
    <property type="evidence" value="ECO:0007669"/>
    <property type="project" value="TreeGrafter"/>
</dbReference>
<dbReference type="Gene3D" id="3.40.50.2300">
    <property type="match status" value="1"/>
</dbReference>
<organism evidence="5 6">
    <name type="scientific">Candidatus Limisoma faecipullorum</name>
    <dbReference type="NCBI Taxonomy" id="2840854"/>
    <lineage>
        <taxon>Bacteria</taxon>
        <taxon>Pseudomonadati</taxon>
        <taxon>Bacteroidota</taxon>
        <taxon>Bacteroidia</taxon>
        <taxon>Bacteroidales</taxon>
        <taxon>Candidatus Limisoma</taxon>
    </lineage>
</organism>
<evidence type="ECO:0000256" key="2">
    <source>
        <dbReference type="PROSITE-ProRule" id="PRU00169"/>
    </source>
</evidence>
<feature type="domain" description="HTH LytTR-type" evidence="4">
    <location>
        <begin position="198"/>
        <end position="252"/>
    </location>
</feature>
<dbReference type="PANTHER" id="PTHR48111">
    <property type="entry name" value="REGULATOR OF RPOS"/>
    <property type="match status" value="1"/>
</dbReference>
<dbReference type="Proteomes" id="UP000823598">
    <property type="component" value="Unassembled WGS sequence"/>
</dbReference>
<dbReference type="PANTHER" id="PTHR48111:SF69">
    <property type="entry name" value="RESPONSE REGULATOR RECEIVER"/>
    <property type="match status" value="1"/>
</dbReference>
<proteinExistence type="predicted"/>
<evidence type="ECO:0000256" key="1">
    <source>
        <dbReference type="ARBA" id="ARBA00023125"/>
    </source>
</evidence>
<dbReference type="AlphaFoldDB" id="A0A9D9NK52"/>
<dbReference type="Pfam" id="PF04397">
    <property type="entry name" value="LytTR"/>
    <property type="match status" value="1"/>
</dbReference>
<name>A0A9D9NK52_9BACT</name>
<accession>A0A9D9NK52</accession>
<evidence type="ECO:0000259" key="3">
    <source>
        <dbReference type="PROSITE" id="PS50110"/>
    </source>
</evidence>
<feature type="domain" description="Response regulatory" evidence="3">
    <location>
        <begin position="7"/>
        <end position="122"/>
    </location>
</feature>
<keyword evidence="2" id="KW-0597">Phosphoprotein</keyword>
<dbReference type="Gene3D" id="2.40.50.1020">
    <property type="entry name" value="LytTr DNA-binding domain"/>
    <property type="match status" value="1"/>
</dbReference>
<dbReference type="GO" id="GO:0006355">
    <property type="term" value="P:regulation of DNA-templated transcription"/>
    <property type="evidence" value="ECO:0007669"/>
    <property type="project" value="TreeGrafter"/>
</dbReference>
<dbReference type="EMBL" id="JADIMC010000086">
    <property type="protein sequence ID" value="MBO8476824.1"/>
    <property type="molecule type" value="Genomic_DNA"/>
</dbReference>
<dbReference type="Pfam" id="PF00072">
    <property type="entry name" value="Response_reg"/>
    <property type="match status" value="1"/>
</dbReference>
<sequence>METEQYIALIIDDDSTATSELRKGLAAHPEFTVAGAATTATAGERLLFRLRPDILFLDVELPDMQGVAFLNSIKERIDWRMSVVFYSMHSKYILSAMRESAFDYLLKPFEQEELDGIITRYKENISKPQPLTAQQPQQGNALKNCFLAATITGYRMIHVEEIGYFEHKGLRKQWHAHLSSGESLCLKRGTSAETILGYSPAFIQISQSCIVNANCLAMICGNECKLYPPFDKADKLTISRNYLKKLQETLNFI</sequence>
<dbReference type="PROSITE" id="PS50110">
    <property type="entry name" value="RESPONSE_REGULATORY"/>
    <property type="match status" value="1"/>
</dbReference>
<dbReference type="PROSITE" id="PS50930">
    <property type="entry name" value="HTH_LYTTR"/>
    <property type="match status" value="1"/>
</dbReference>
<dbReference type="GO" id="GO:0000156">
    <property type="term" value="F:phosphorelay response regulator activity"/>
    <property type="evidence" value="ECO:0007669"/>
    <property type="project" value="TreeGrafter"/>
</dbReference>
<evidence type="ECO:0000259" key="4">
    <source>
        <dbReference type="PROSITE" id="PS50930"/>
    </source>
</evidence>
<dbReference type="GO" id="GO:0000976">
    <property type="term" value="F:transcription cis-regulatory region binding"/>
    <property type="evidence" value="ECO:0007669"/>
    <property type="project" value="TreeGrafter"/>
</dbReference>
<evidence type="ECO:0000313" key="6">
    <source>
        <dbReference type="Proteomes" id="UP000823598"/>
    </source>
</evidence>
<dbReference type="InterPro" id="IPR039420">
    <property type="entry name" value="WalR-like"/>
</dbReference>
<dbReference type="GO" id="GO:0032993">
    <property type="term" value="C:protein-DNA complex"/>
    <property type="evidence" value="ECO:0007669"/>
    <property type="project" value="TreeGrafter"/>
</dbReference>
<dbReference type="SUPFAM" id="SSF52172">
    <property type="entry name" value="CheY-like"/>
    <property type="match status" value="1"/>
</dbReference>
<dbReference type="InterPro" id="IPR011006">
    <property type="entry name" value="CheY-like_superfamily"/>
</dbReference>
<reference evidence="5" key="2">
    <citation type="journal article" date="2021" name="PeerJ">
        <title>Extensive microbial diversity within the chicken gut microbiome revealed by metagenomics and culture.</title>
        <authorList>
            <person name="Gilroy R."/>
            <person name="Ravi A."/>
            <person name="Getino M."/>
            <person name="Pursley I."/>
            <person name="Horton D.L."/>
            <person name="Alikhan N.F."/>
            <person name="Baker D."/>
            <person name="Gharbi K."/>
            <person name="Hall N."/>
            <person name="Watson M."/>
            <person name="Adriaenssens E.M."/>
            <person name="Foster-Nyarko E."/>
            <person name="Jarju S."/>
            <person name="Secka A."/>
            <person name="Antonio M."/>
            <person name="Oren A."/>
            <person name="Chaudhuri R.R."/>
            <person name="La Ragione R."/>
            <person name="Hildebrand F."/>
            <person name="Pallen M.J."/>
        </authorList>
    </citation>
    <scope>NUCLEOTIDE SEQUENCE</scope>
    <source>
        <strain evidence="5">6919</strain>
    </source>
</reference>
<protein>
    <submittedName>
        <fullName evidence="5">Response regulator transcription factor</fullName>
    </submittedName>
</protein>
<feature type="modified residue" description="4-aspartylphosphate" evidence="2">
    <location>
        <position position="58"/>
    </location>
</feature>
<gene>
    <name evidence="5" type="ORF">IAB88_07515</name>
</gene>